<dbReference type="PROSITE" id="PS51375">
    <property type="entry name" value="PPR"/>
    <property type="match status" value="1"/>
</dbReference>
<dbReference type="Pfam" id="PF23276">
    <property type="entry name" value="TPR_24"/>
    <property type="match status" value="1"/>
</dbReference>
<evidence type="ECO:0000256" key="4">
    <source>
        <dbReference type="ARBA" id="ARBA00044511"/>
    </source>
</evidence>
<feature type="compositionally biased region" description="Basic residues" evidence="6">
    <location>
        <begin position="101"/>
        <end position="110"/>
    </location>
</feature>
<dbReference type="InParanoid" id="A0A0D8JW63"/>
<feature type="repeat" description="PPR" evidence="5">
    <location>
        <begin position="534"/>
        <end position="568"/>
    </location>
</feature>
<dbReference type="KEGG" id="cim:CIMG_11528"/>
<dbReference type="PANTHER" id="PTHR47936:SF1">
    <property type="entry name" value="PENTATRICOPEPTIDE REPEAT-CONTAINING PROTEIN GUN1, CHLOROPLASTIC"/>
    <property type="match status" value="1"/>
</dbReference>
<protein>
    <submittedName>
        <fullName evidence="8">Pentatricopeptide repeat domain-containing protein</fullName>
    </submittedName>
</protein>
<comment type="function">
    <text evidence="3">Regulates mitochondrial small subunit maturation by controlling 15S rRNA 5'-end processing. Localizes to the 5' precursor of the 15S rRNA in a position that is subsequently occupied by mS47 in the mature yeast mtSSU. Uses structure and sequence-specific RNA recognition, binding to a single-stranded region of the precursor and specifically recognizing bases -6 to -1. The exchange of Ccm1 for mS47 is coupled to the irreversible removal of precursor rRNA that is accompanied by conformational changes of the mitoribosomal proteins uS5m and mS26. These conformational changes signal completion of 5'-end rRNA processing through protection of the mature 5'-end of the 15S rRNA and stabilization of mS47. The removal of the 5' precursor together with the dissociation of Ccm1 may be catalyzed by the 5'-3' exoribonuclease Pet127. Involved in the specific removal of group I introns in mitochondrial encoded transcripts.</text>
</comment>
<comment type="similarity">
    <text evidence="1">Belongs to the CCM1 family.</text>
</comment>
<dbReference type="InterPro" id="IPR057027">
    <property type="entry name" value="TPR_mt"/>
</dbReference>
<accession>A0A0D8JW63</accession>
<dbReference type="Proteomes" id="UP000001261">
    <property type="component" value="Unassembled WGS sequence"/>
</dbReference>
<keyword evidence="9" id="KW-1185">Reference proteome</keyword>
<gene>
    <name evidence="8" type="ORF">CIMG_11528</name>
</gene>
<evidence type="ECO:0000259" key="7">
    <source>
        <dbReference type="Pfam" id="PF23276"/>
    </source>
</evidence>
<reference evidence="9" key="1">
    <citation type="journal article" date="2009" name="Genome Res.">
        <title>Comparative genomic analyses of the human fungal pathogens Coccidioides and their relatives.</title>
        <authorList>
            <person name="Sharpton T.J."/>
            <person name="Stajich J.E."/>
            <person name="Rounsley S.D."/>
            <person name="Gardner M.J."/>
            <person name="Wortman J.R."/>
            <person name="Jordar V.S."/>
            <person name="Maiti R."/>
            <person name="Kodira C.D."/>
            <person name="Neafsey D.E."/>
            <person name="Zeng Q."/>
            <person name="Hung C.-Y."/>
            <person name="McMahan C."/>
            <person name="Muszewska A."/>
            <person name="Grynberg M."/>
            <person name="Mandel M.A."/>
            <person name="Kellner E.M."/>
            <person name="Barker B.M."/>
            <person name="Galgiani J.N."/>
            <person name="Orbach M.J."/>
            <person name="Kirkland T.N."/>
            <person name="Cole G.T."/>
            <person name="Henn M.R."/>
            <person name="Birren B.W."/>
            <person name="Taylor J.W."/>
        </authorList>
    </citation>
    <scope>NUCLEOTIDE SEQUENCE [LARGE SCALE GENOMIC DNA]</scope>
    <source>
        <strain evidence="9">RS</strain>
    </source>
</reference>
<keyword evidence="2" id="KW-0677">Repeat</keyword>
<evidence type="ECO:0000256" key="1">
    <source>
        <dbReference type="ARBA" id="ARBA00006192"/>
    </source>
</evidence>
<dbReference type="EMBL" id="GG704914">
    <property type="protein sequence ID" value="KJF61151.1"/>
    <property type="molecule type" value="Genomic_DNA"/>
</dbReference>
<feature type="region of interest" description="Disordered" evidence="6">
    <location>
        <begin position="77"/>
        <end position="117"/>
    </location>
</feature>
<evidence type="ECO:0000313" key="8">
    <source>
        <dbReference type="EMBL" id="KJF61151.1"/>
    </source>
</evidence>
<evidence type="ECO:0000256" key="6">
    <source>
        <dbReference type="SAM" id="MobiDB-lite"/>
    </source>
</evidence>
<dbReference type="STRING" id="246410.A0A0D8JW63"/>
<evidence type="ECO:0000256" key="2">
    <source>
        <dbReference type="ARBA" id="ARBA00022737"/>
    </source>
</evidence>
<dbReference type="PANTHER" id="PTHR47936">
    <property type="entry name" value="PPR_LONG DOMAIN-CONTAINING PROTEIN"/>
    <property type="match status" value="1"/>
</dbReference>
<evidence type="ECO:0000256" key="5">
    <source>
        <dbReference type="PROSITE-ProRule" id="PRU00708"/>
    </source>
</evidence>
<comment type="subunit">
    <text evidence="4">Binds to mitochondrial small subunit 15S rRNA.</text>
</comment>
<dbReference type="VEuPathDB" id="FungiDB:CIMG_11528"/>
<dbReference type="Pfam" id="PF01535">
    <property type="entry name" value="PPR"/>
    <property type="match status" value="1"/>
</dbReference>
<dbReference type="OrthoDB" id="747253at2759"/>
<dbReference type="AlphaFoldDB" id="A0A0D8JW63"/>
<dbReference type="InterPro" id="IPR011990">
    <property type="entry name" value="TPR-like_helical_dom_sf"/>
</dbReference>
<dbReference type="Gene3D" id="1.25.40.10">
    <property type="entry name" value="Tetratricopeptide repeat domain"/>
    <property type="match status" value="2"/>
</dbReference>
<dbReference type="OMA" id="TTHHYEL"/>
<dbReference type="RefSeq" id="XP_012213913.1">
    <property type="nucleotide sequence ID" value="XM_012358490.1"/>
</dbReference>
<name>A0A0D8JW63_COCIM</name>
<feature type="region of interest" description="Disordered" evidence="6">
    <location>
        <begin position="616"/>
        <end position="645"/>
    </location>
</feature>
<feature type="compositionally biased region" description="Polar residues" evidence="6">
    <location>
        <begin position="86"/>
        <end position="96"/>
    </location>
</feature>
<evidence type="ECO:0000256" key="3">
    <source>
        <dbReference type="ARBA" id="ARBA00044493"/>
    </source>
</evidence>
<proteinExistence type="inferred from homology"/>
<feature type="domain" description="Pentatricopeptide repeat-containing protein-mitochondrial" evidence="7">
    <location>
        <begin position="358"/>
        <end position="489"/>
    </location>
</feature>
<evidence type="ECO:0000313" key="9">
    <source>
        <dbReference type="Proteomes" id="UP000001261"/>
    </source>
</evidence>
<sequence>MSTQIFFVDGLWLCLRPSFSSFVRVPAAFPLSKKACKFHWSRSLSRPVSIATKPQHDASQHDQDLPENLAFTQEEHASVPHGDIHSNANPATSQGDFSHRGVTRPKRPARRLGSEPQEVYEARIRMRRRNVGSNVELQTKSTDVLENMLNKVVGNRPNHTAALRVLNELIERRHIKPQIQHYRALMLANADAMSGSAVHVKRILEEMEEVGIPTDSATLHAALRALAIHPDYLLRQQVLHTLRDRWLSLSPAGWHNLVTGLLRDRNYELALDKLERMEVQGIQVKPWLYALVVYNLADAEEFDEVLNLMETRVAEGQQFSTNLWFHMLDKASAALHQGLTSYIWKQQVLRGYLIPSYGVCSNVLAICARTGDVELAISVFDVLGQRNATFTLNEYESLLDTYVTAGDVESSLRVLCTMEKTNVDVREHSTRSLLSSLLPSDTGVKDVWQTLKRFKEEENMSIPLAAANLAVELAAHKGDVDEGMSIYRELHNVCSSGPNTLTFNHLFSMCHKANRVDLTSFFLQEMQLLKVLPNRSTYEILVVLCVELGYFEEGRKYLLEMTQSGFSLTETVKERIRAKCAKSNDDSAKRLQYDAAVRKPISRGFRKVKLRLPMKGSRVEKDTSPAATSEAARDDTSDSVKAAPS</sequence>
<dbReference type="InterPro" id="IPR002885">
    <property type="entry name" value="PPR_rpt"/>
</dbReference>
<organism evidence="8 9">
    <name type="scientific">Coccidioides immitis (strain RS)</name>
    <name type="common">Valley fever fungus</name>
    <dbReference type="NCBI Taxonomy" id="246410"/>
    <lineage>
        <taxon>Eukaryota</taxon>
        <taxon>Fungi</taxon>
        <taxon>Dikarya</taxon>
        <taxon>Ascomycota</taxon>
        <taxon>Pezizomycotina</taxon>
        <taxon>Eurotiomycetes</taxon>
        <taxon>Eurotiomycetidae</taxon>
        <taxon>Onygenales</taxon>
        <taxon>Onygenaceae</taxon>
        <taxon>Coccidioides</taxon>
    </lineage>
</organism>
<reference evidence="9" key="2">
    <citation type="journal article" date="2010" name="Genome Res.">
        <title>Population genomic sequencing of Coccidioides fungi reveals recent hybridization and transposon control.</title>
        <authorList>
            <person name="Neafsey D.E."/>
            <person name="Barker B.M."/>
            <person name="Sharpton T.J."/>
            <person name="Stajich J.E."/>
            <person name="Park D.J."/>
            <person name="Whiston E."/>
            <person name="Hung C.-Y."/>
            <person name="McMahan C."/>
            <person name="White J."/>
            <person name="Sykes S."/>
            <person name="Heiman D."/>
            <person name="Young S."/>
            <person name="Zeng Q."/>
            <person name="Abouelleil A."/>
            <person name="Aftuck L."/>
            <person name="Bessette D."/>
            <person name="Brown A."/>
            <person name="FitzGerald M."/>
            <person name="Lui A."/>
            <person name="Macdonald J.P."/>
            <person name="Priest M."/>
            <person name="Orbach M.J."/>
            <person name="Galgiani J.N."/>
            <person name="Kirkland T.N."/>
            <person name="Cole G.T."/>
            <person name="Birren B.W."/>
            <person name="Henn M.R."/>
            <person name="Taylor J.W."/>
            <person name="Rounsley S.D."/>
        </authorList>
    </citation>
    <scope>GENOME REANNOTATION</scope>
    <source>
        <strain evidence="9">RS</strain>
    </source>
</reference>
<dbReference type="GeneID" id="24163754"/>